<evidence type="ECO:0000256" key="5">
    <source>
        <dbReference type="ARBA" id="ARBA00022692"/>
    </source>
</evidence>
<dbReference type="KEGG" id="xba:C7S18_12995"/>
<dbReference type="SUPFAM" id="SSF56954">
    <property type="entry name" value="Outer membrane efflux proteins (OEP)"/>
    <property type="match status" value="1"/>
</dbReference>
<evidence type="ECO:0000313" key="9">
    <source>
        <dbReference type="EMBL" id="AVP98059.1"/>
    </source>
</evidence>
<dbReference type="Pfam" id="PF02321">
    <property type="entry name" value="OEP"/>
    <property type="match status" value="2"/>
</dbReference>
<name>A0A2P1PT86_9GAMM</name>
<sequence>MLKKLPLASVLMALTVTASAADLMDVYEAARASDPQLAIAEANSRASAAGVGVARAAILPQVDASYSKNKNWFEADQLGADPSAPPVATLSTSGGGSSYGASLTQSIYSHANYMRLRAAKSGASKGELDYEAANDQLIVRVAEAYFNVLTAQTNLASAEAQEKAVGRQLEQAEQRFEVGLSAITEVHEARAQFDSARAAVIQAQNGLDDTFEALTELTGASVETVKPLQEDIPLDKPTDGNLEDWVTTALEMSPAVRAQQQQLESARYNAKAAWAGHLPTVGLNAQYSKSSQDGDVRPFQTLDPINRSVGVSLNVPIFSGGGTQAGYKQAVASRDAAEDGLEQTRRAVTRQTRSAYRSVVAGISSVEARKQALVSAKSALEATQAGFEVGTRTIVDVLLSQQLLFSQEREYASSRHNFILSQLRLKQSAGTIDIDDLQAVNALLK</sequence>
<dbReference type="Gene3D" id="1.20.1600.10">
    <property type="entry name" value="Outer membrane efflux proteins (OEP)"/>
    <property type="match status" value="1"/>
</dbReference>
<evidence type="ECO:0000256" key="3">
    <source>
        <dbReference type="ARBA" id="ARBA00022448"/>
    </source>
</evidence>
<dbReference type="Proteomes" id="UP000241074">
    <property type="component" value="Chromosome"/>
</dbReference>
<evidence type="ECO:0000256" key="7">
    <source>
        <dbReference type="ARBA" id="ARBA00023237"/>
    </source>
</evidence>
<keyword evidence="8" id="KW-0732">Signal</keyword>
<dbReference type="NCBIfam" id="TIGR01844">
    <property type="entry name" value="type_I_sec_TolC"/>
    <property type="match status" value="1"/>
</dbReference>
<evidence type="ECO:0000256" key="4">
    <source>
        <dbReference type="ARBA" id="ARBA00022452"/>
    </source>
</evidence>
<reference evidence="9 10" key="1">
    <citation type="submission" date="2018-03" db="EMBL/GenBank/DDBJ databases">
        <title>Ahniella affigens gen. nov., sp. nov., a gammaproteobacterium isolated from sandy soil near a stream.</title>
        <authorList>
            <person name="Ko Y."/>
            <person name="Kim J.-H."/>
        </authorList>
    </citation>
    <scope>NUCLEOTIDE SEQUENCE [LARGE SCALE GENOMIC DNA]</scope>
    <source>
        <strain evidence="9 10">D13</strain>
    </source>
</reference>
<evidence type="ECO:0000256" key="8">
    <source>
        <dbReference type="SAM" id="SignalP"/>
    </source>
</evidence>
<feature type="chain" id="PRO_5015194813" evidence="8">
    <location>
        <begin position="21"/>
        <end position="445"/>
    </location>
</feature>
<gene>
    <name evidence="9" type="ORF">C7S18_12995</name>
</gene>
<organism evidence="9 10">
    <name type="scientific">Ahniella affigens</name>
    <dbReference type="NCBI Taxonomy" id="2021234"/>
    <lineage>
        <taxon>Bacteria</taxon>
        <taxon>Pseudomonadati</taxon>
        <taxon>Pseudomonadota</taxon>
        <taxon>Gammaproteobacteria</taxon>
        <taxon>Lysobacterales</taxon>
        <taxon>Rhodanobacteraceae</taxon>
        <taxon>Ahniella</taxon>
    </lineage>
</organism>
<dbReference type="GO" id="GO:0009279">
    <property type="term" value="C:cell outer membrane"/>
    <property type="evidence" value="ECO:0007669"/>
    <property type="project" value="UniProtKB-SubCell"/>
</dbReference>
<evidence type="ECO:0000256" key="6">
    <source>
        <dbReference type="ARBA" id="ARBA00023136"/>
    </source>
</evidence>
<dbReference type="RefSeq" id="WP_106891979.1">
    <property type="nucleotide sequence ID" value="NZ_CP027860.1"/>
</dbReference>
<accession>A0A2P1PT86</accession>
<protein>
    <submittedName>
        <fullName evidence="9">Type I secretion protein TolC</fullName>
    </submittedName>
</protein>
<dbReference type="EMBL" id="CP027860">
    <property type="protein sequence ID" value="AVP98059.1"/>
    <property type="molecule type" value="Genomic_DNA"/>
</dbReference>
<keyword evidence="10" id="KW-1185">Reference proteome</keyword>
<feature type="signal peptide" evidence="8">
    <location>
        <begin position="1"/>
        <end position="20"/>
    </location>
</feature>
<dbReference type="PANTHER" id="PTHR30026:SF20">
    <property type="entry name" value="OUTER MEMBRANE PROTEIN TOLC"/>
    <property type="match status" value="1"/>
</dbReference>
<keyword evidence="4" id="KW-1134">Transmembrane beta strand</keyword>
<keyword evidence="7" id="KW-0998">Cell outer membrane</keyword>
<keyword evidence="5" id="KW-0812">Transmembrane</keyword>
<dbReference type="InterPro" id="IPR003423">
    <property type="entry name" value="OMP_efflux"/>
</dbReference>
<dbReference type="AlphaFoldDB" id="A0A2P1PT86"/>
<proteinExistence type="inferred from homology"/>
<keyword evidence="6" id="KW-0472">Membrane</keyword>
<evidence type="ECO:0000256" key="1">
    <source>
        <dbReference type="ARBA" id="ARBA00004442"/>
    </source>
</evidence>
<evidence type="ECO:0000256" key="2">
    <source>
        <dbReference type="ARBA" id="ARBA00007613"/>
    </source>
</evidence>
<reference evidence="9 10" key="2">
    <citation type="submission" date="2018-03" db="EMBL/GenBank/DDBJ databases">
        <authorList>
            <person name="Keele B.F."/>
        </authorList>
    </citation>
    <scope>NUCLEOTIDE SEQUENCE [LARGE SCALE GENOMIC DNA]</scope>
    <source>
        <strain evidence="9 10">D13</strain>
    </source>
</reference>
<dbReference type="OrthoDB" id="9813458at2"/>
<dbReference type="InterPro" id="IPR010130">
    <property type="entry name" value="T1SS_OMP_TolC"/>
</dbReference>
<comment type="similarity">
    <text evidence="2">Belongs to the outer membrane factor (OMF) (TC 1.B.17) family.</text>
</comment>
<dbReference type="GO" id="GO:0015562">
    <property type="term" value="F:efflux transmembrane transporter activity"/>
    <property type="evidence" value="ECO:0007669"/>
    <property type="project" value="InterPro"/>
</dbReference>
<evidence type="ECO:0000313" key="10">
    <source>
        <dbReference type="Proteomes" id="UP000241074"/>
    </source>
</evidence>
<dbReference type="InterPro" id="IPR051906">
    <property type="entry name" value="TolC-like"/>
</dbReference>
<dbReference type="GO" id="GO:1990281">
    <property type="term" value="C:efflux pump complex"/>
    <property type="evidence" value="ECO:0007669"/>
    <property type="project" value="TreeGrafter"/>
</dbReference>
<comment type="subcellular location">
    <subcellularLocation>
        <location evidence="1">Cell outer membrane</location>
    </subcellularLocation>
</comment>
<dbReference type="GO" id="GO:0015288">
    <property type="term" value="F:porin activity"/>
    <property type="evidence" value="ECO:0007669"/>
    <property type="project" value="TreeGrafter"/>
</dbReference>
<dbReference type="PANTHER" id="PTHR30026">
    <property type="entry name" value="OUTER MEMBRANE PROTEIN TOLC"/>
    <property type="match status" value="1"/>
</dbReference>
<keyword evidence="3" id="KW-0813">Transport</keyword>